<evidence type="ECO:0000313" key="7">
    <source>
        <dbReference type="Proteomes" id="UP000245216"/>
    </source>
</evidence>
<dbReference type="STRING" id="511.UZ73_02070"/>
<dbReference type="Gene3D" id="2.30.110.10">
    <property type="entry name" value="Electron Transport, Fmn-binding Protein, Chain A"/>
    <property type="match status" value="1"/>
</dbReference>
<protein>
    <submittedName>
        <fullName evidence="6">Flavin reductase family protein</fullName>
    </submittedName>
</protein>
<dbReference type="Proteomes" id="UP000245216">
    <property type="component" value="Unassembled WGS sequence"/>
</dbReference>
<evidence type="ECO:0000256" key="1">
    <source>
        <dbReference type="ARBA" id="ARBA00001917"/>
    </source>
</evidence>
<comment type="similarity">
    <text evidence="4">Belongs to the flavoredoxin family.</text>
</comment>
<keyword evidence="3" id="KW-0288">FMN</keyword>
<dbReference type="AlphaFoldDB" id="A0A2U2BNZ5"/>
<feature type="domain" description="Flavin reductase like" evidence="5">
    <location>
        <begin position="43"/>
        <end position="197"/>
    </location>
</feature>
<accession>A0A2U2BNZ5</accession>
<dbReference type="SMART" id="SM00903">
    <property type="entry name" value="Flavin_Reduct"/>
    <property type="match status" value="1"/>
</dbReference>
<dbReference type="GO" id="GO:0016646">
    <property type="term" value="F:oxidoreductase activity, acting on the CH-NH group of donors, NAD or NADP as acceptor"/>
    <property type="evidence" value="ECO:0007669"/>
    <property type="project" value="UniProtKB-ARBA"/>
</dbReference>
<sequence length="220" mass="24349">MVIYPPFSSSFRPPMQTTDTSPRYRSLSCEGMDDSMAYRLLTSLIVPRPIAWVCTLEELGSVNLAPFSSFNYVAHSPPMLAININRNDDGSLKDTARNLQVNKECVVQLCRQSDLAAVHTSAAALPPGQSEVKELGRSLVPSQHVRVPRLDGAAVQMECKLDQVVDLGRGVNQLHILEVLAFHVDSSLMDEKGKVDLEVYRPLARWAGPYYAQRGDILLP</sequence>
<reference evidence="6 7" key="2">
    <citation type="submission" date="2018-05" db="EMBL/GenBank/DDBJ databases">
        <authorList>
            <person name="Lanie J.A."/>
            <person name="Ng W.-L."/>
            <person name="Kazmierczak K.M."/>
            <person name="Andrzejewski T.M."/>
            <person name="Davidsen T.M."/>
            <person name="Wayne K.J."/>
            <person name="Tettelin H."/>
            <person name="Glass J.I."/>
            <person name="Rusch D."/>
            <person name="Podicherti R."/>
            <person name="Tsui H.-C.T."/>
            <person name="Winkler M.E."/>
        </authorList>
    </citation>
    <scope>NUCLEOTIDE SEQUENCE [LARGE SCALE GENOMIC DNA]</scope>
    <source>
        <strain evidence="6 7">YBY</strain>
    </source>
</reference>
<keyword evidence="2" id="KW-0285">Flavoprotein</keyword>
<comment type="cofactor">
    <cofactor evidence="1">
        <name>FMN</name>
        <dbReference type="ChEBI" id="CHEBI:58210"/>
    </cofactor>
</comment>
<dbReference type="SUPFAM" id="SSF50475">
    <property type="entry name" value="FMN-binding split barrel"/>
    <property type="match status" value="1"/>
</dbReference>
<dbReference type="Pfam" id="PF01613">
    <property type="entry name" value="Flavin_Reduct"/>
    <property type="match status" value="1"/>
</dbReference>
<reference evidence="6 7" key="1">
    <citation type="submission" date="2018-05" db="EMBL/GenBank/DDBJ databases">
        <title>Genome Sequence of an Efficient Indole-Degrading Bacterium, Alcaligenes sp.YBY.</title>
        <authorList>
            <person name="Yang B."/>
        </authorList>
    </citation>
    <scope>NUCLEOTIDE SEQUENCE [LARGE SCALE GENOMIC DNA]</scope>
    <source>
        <strain evidence="6 7">YBY</strain>
    </source>
</reference>
<dbReference type="PANTHER" id="PTHR33798">
    <property type="entry name" value="FLAVOPROTEIN OXYGENASE"/>
    <property type="match status" value="1"/>
</dbReference>
<dbReference type="InterPro" id="IPR012349">
    <property type="entry name" value="Split_barrel_FMN-bd"/>
</dbReference>
<dbReference type="EMBL" id="QEXO01000001">
    <property type="protein sequence ID" value="PWE15719.1"/>
    <property type="molecule type" value="Genomic_DNA"/>
</dbReference>
<evidence type="ECO:0000259" key="5">
    <source>
        <dbReference type="SMART" id="SM00903"/>
    </source>
</evidence>
<dbReference type="PANTHER" id="PTHR33798:SF5">
    <property type="entry name" value="FLAVIN REDUCTASE LIKE DOMAIN-CONTAINING PROTEIN"/>
    <property type="match status" value="1"/>
</dbReference>
<organism evidence="6 7">
    <name type="scientific">Alcaligenes faecalis</name>
    <dbReference type="NCBI Taxonomy" id="511"/>
    <lineage>
        <taxon>Bacteria</taxon>
        <taxon>Pseudomonadati</taxon>
        <taxon>Pseudomonadota</taxon>
        <taxon>Betaproteobacteria</taxon>
        <taxon>Burkholderiales</taxon>
        <taxon>Alcaligenaceae</taxon>
        <taxon>Alcaligenes</taxon>
    </lineage>
</organism>
<dbReference type="GO" id="GO:0010181">
    <property type="term" value="F:FMN binding"/>
    <property type="evidence" value="ECO:0007669"/>
    <property type="project" value="InterPro"/>
</dbReference>
<evidence type="ECO:0000256" key="4">
    <source>
        <dbReference type="ARBA" id="ARBA00038054"/>
    </source>
</evidence>
<proteinExistence type="inferred from homology"/>
<evidence type="ECO:0000256" key="3">
    <source>
        <dbReference type="ARBA" id="ARBA00022643"/>
    </source>
</evidence>
<gene>
    <name evidence="6" type="ORF">DF183_03035</name>
</gene>
<comment type="caution">
    <text evidence="6">The sequence shown here is derived from an EMBL/GenBank/DDBJ whole genome shotgun (WGS) entry which is preliminary data.</text>
</comment>
<evidence type="ECO:0000256" key="2">
    <source>
        <dbReference type="ARBA" id="ARBA00022630"/>
    </source>
</evidence>
<evidence type="ECO:0000313" key="6">
    <source>
        <dbReference type="EMBL" id="PWE15719.1"/>
    </source>
</evidence>
<dbReference type="InterPro" id="IPR002563">
    <property type="entry name" value="Flavin_Rdtase-like_dom"/>
</dbReference>
<name>A0A2U2BNZ5_ALCFA</name>